<reference evidence="1 2" key="1">
    <citation type="submission" date="2018-11" db="EMBL/GenBank/DDBJ databases">
        <title>Draft genome analysis of Rheinheimera mesophila isolated from an industrial waste site.</title>
        <authorList>
            <person name="Yu Q."/>
            <person name="Qi Y."/>
            <person name="Zhang H."/>
            <person name="Lu Y."/>
            <person name="Pu J."/>
        </authorList>
    </citation>
    <scope>NUCLEOTIDE SEQUENCE [LARGE SCALE GENOMIC DNA]</scope>
    <source>
        <strain evidence="1 2">IITR13</strain>
    </source>
</reference>
<gene>
    <name evidence="1" type="ORF">EIK76_02570</name>
</gene>
<organism evidence="1 2">
    <name type="scientific">Rheinheimera mesophila</name>
    <dbReference type="NCBI Taxonomy" id="1547515"/>
    <lineage>
        <taxon>Bacteria</taxon>
        <taxon>Pseudomonadati</taxon>
        <taxon>Pseudomonadota</taxon>
        <taxon>Gammaproteobacteria</taxon>
        <taxon>Chromatiales</taxon>
        <taxon>Chromatiaceae</taxon>
        <taxon>Rheinheimera</taxon>
    </lineage>
</organism>
<dbReference type="RefSeq" id="WP_046519357.1">
    <property type="nucleotide sequence ID" value="NZ_LAVS01000010.1"/>
</dbReference>
<comment type="caution">
    <text evidence="1">The sequence shown here is derived from an EMBL/GenBank/DDBJ whole genome shotgun (WGS) entry which is preliminary data.</text>
</comment>
<dbReference type="OrthoDB" id="7567545at2"/>
<name>A0A3P3QR48_9GAMM</name>
<proteinExistence type="predicted"/>
<dbReference type="EMBL" id="RRCF01000001">
    <property type="protein sequence ID" value="RRJ22989.1"/>
    <property type="molecule type" value="Genomic_DNA"/>
</dbReference>
<sequence length="109" mass="11686">MSMNVKELAESMLSAMQGVLSEKWPEIKDYAEAEAKKLAQSLVMIEALNAANKIDAEEAALHLSIQKNASQMVLLTIKGLGVLAAEQSLNAALEVVKETVNTALGFTLI</sequence>
<protein>
    <submittedName>
        <fullName evidence="1">Uncharacterized protein</fullName>
    </submittedName>
</protein>
<evidence type="ECO:0000313" key="2">
    <source>
        <dbReference type="Proteomes" id="UP000276260"/>
    </source>
</evidence>
<keyword evidence="2" id="KW-1185">Reference proteome</keyword>
<evidence type="ECO:0000313" key="1">
    <source>
        <dbReference type="EMBL" id="RRJ22989.1"/>
    </source>
</evidence>
<dbReference type="AlphaFoldDB" id="A0A3P3QR48"/>
<accession>A0A3P3QR48</accession>
<dbReference type="Proteomes" id="UP000276260">
    <property type="component" value="Unassembled WGS sequence"/>
</dbReference>